<comment type="similarity">
    <text evidence="1">Belongs to the polysaccharide synthase family.</text>
</comment>
<gene>
    <name evidence="4" type="primary">wcaG</name>
    <name evidence="4" type="ORF">GCM10011358_12730</name>
</gene>
<feature type="transmembrane region" description="Helical" evidence="2">
    <location>
        <begin position="21"/>
        <end position="42"/>
    </location>
</feature>
<name>A0ABQ1QLI6_9RHOB</name>
<reference evidence="5" key="1">
    <citation type="journal article" date="2019" name="Int. J. Syst. Evol. Microbiol.">
        <title>The Global Catalogue of Microorganisms (GCM) 10K type strain sequencing project: providing services to taxonomists for standard genome sequencing and annotation.</title>
        <authorList>
            <consortium name="The Broad Institute Genomics Platform"/>
            <consortium name="The Broad Institute Genome Sequencing Center for Infectious Disease"/>
            <person name="Wu L."/>
            <person name="Ma J."/>
        </authorList>
    </citation>
    <scope>NUCLEOTIDE SEQUENCE [LARGE SCALE GENOMIC DNA]</scope>
    <source>
        <strain evidence="5">CGMCC 1.12922</strain>
    </source>
</reference>
<dbReference type="Proteomes" id="UP000617355">
    <property type="component" value="Unassembled WGS sequence"/>
</dbReference>
<sequence>MISKLISLLLELADAPRQVKGRLLLGLDTVLVLVSLYTVLALRFEDLMFATRAPWGYAALFAAMTVATPIVLIFLHVPRIKLGALEGRGTSRIALAAGVLGLVLIAVGFLLQALLPRSVPFGFAAIFFAAALLMRIVAVQLVTRAAHHDAAADRVAIYGAGAAGIQLASSLRQARELRPIFFVDDDPKLRGLMVGGLPVFAPGLLAEKLERHQVSHVLLAMPSVEPHRVKAIADKVADLGVEVRSLPSYVDIIARNEGIGVRTVAPDELLGRAMVNLDAPDITSTYAGRIVMVTGAGGSIGSELCRQLLECGLEKLVLYEQSEFALYSIHNELTQLAERAGVELVARLGSVIDRNRVDYVLAEQKVNVILHAAAYKHVPMVEENEIEGARTNVLGTRTVALAAQAAGVERFVLVSTDKAVRPTNVMGATKRLAELVIQDLATRSAKTKFSMVRFGNVLGSSGSVLPLFQRQILAGGPVTVTDPEVTRFFMTIPEAARLVLLAGSYSRGGDVFVLDMGRPVKIIDVARRMIELSGRRVYDPETGCGDIRIEITGLRPGEKRYEELLIDHDNLCDTPHPKILRADEPMLSEIEVKAVIREIEGAIEHQNPDRVRKVIEARVDGYCRPDHATARDA</sequence>
<dbReference type="Gene3D" id="3.40.50.720">
    <property type="entry name" value="NAD(P)-binding Rossmann-like Domain"/>
    <property type="match status" value="2"/>
</dbReference>
<feature type="transmembrane region" description="Helical" evidence="2">
    <location>
        <begin position="95"/>
        <end position="115"/>
    </location>
</feature>
<evidence type="ECO:0000256" key="1">
    <source>
        <dbReference type="ARBA" id="ARBA00007430"/>
    </source>
</evidence>
<keyword evidence="2" id="KW-0812">Transmembrane</keyword>
<dbReference type="PANTHER" id="PTHR43318">
    <property type="entry name" value="UDP-N-ACETYLGLUCOSAMINE 4,6-DEHYDRATASE"/>
    <property type="match status" value="1"/>
</dbReference>
<dbReference type="SUPFAM" id="SSF51735">
    <property type="entry name" value="NAD(P)-binding Rossmann-fold domains"/>
    <property type="match status" value="2"/>
</dbReference>
<evidence type="ECO:0000313" key="4">
    <source>
        <dbReference type="EMBL" id="GGD30131.1"/>
    </source>
</evidence>
<evidence type="ECO:0000259" key="3">
    <source>
        <dbReference type="Pfam" id="PF02719"/>
    </source>
</evidence>
<dbReference type="EMBL" id="BMGI01000002">
    <property type="protein sequence ID" value="GGD30131.1"/>
    <property type="molecule type" value="Genomic_DNA"/>
</dbReference>
<feature type="transmembrane region" description="Helical" evidence="2">
    <location>
        <begin position="155"/>
        <end position="171"/>
    </location>
</feature>
<dbReference type="InterPro" id="IPR051203">
    <property type="entry name" value="Polysaccharide_Synthase-Rel"/>
</dbReference>
<dbReference type="Pfam" id="PF02719">
    <property type="entry name" value="Polysacc_synt_2"/>
    <property type="match status" value="1"/>
</dbReference>
<dbReference type="CDD" id="cd05237">
    <property type="entry name" value="UDP_invert_4-6DH_SDR_e"/>
    <property type="match status" value="1"/>
</dbReference>
<protein>
    <submittedName>
        <fullName evidence="4">Nucleotide sugar epimerase</fullName>
    </submittedName>
</protein>
<dbReference type="InterPro" id="IPR036291">
    <property type="entry name" value="NAD(P)-bd_dom_sf"/>
</dbReference>
<keyword evidence="2" id="KW-1133">Transmembrane helix</keyword>
<proteinExistence type="inferred from homology"/>
<feature type="transmembrane region" description="Helical" evidence="2">
    <location>
        <begin position="121"/>
        <end position="143"/>
    </location>
</feature>
<keyword evidence="5" id="KW-1185">Reference proteome</keyword>
<accession>A0ABQ1QLI6</accession>
<evidence type="ECO:0000256" key="2">
    <source>
        <dbReference type="SAM" id="Phobius"/>
    </source>
</evidence>
<feature type="transmembrane region" description="Helical" evidence="2">
    <location>
        <begin position="54"/>
        <end position="75"/>
    </location>
</feature>
<dbReference type="PANTHER" id="PTHR43318:SF1">
    <property type="entry name" value="POLYSACCHARIDE BIOSYNTHESIS PROTEIN EPSC-RELATED"/>
    <property type="match status" value="1"/>
</dbReference>
<feature type="domain" description="Polysaccharide biosynthesis protein CapD-like" evidence="3">
    <location>
        <begin position="291"/>
        <end position="582"/>
    </location>
</feature>
<dbReference type="InterPro" id="IPR003869">
    <property type="entry name" value="Polysac_CapD-like"/>
</dbReference>
<comment type="caution">
    <text evidence="4">The sequence shown here is derived from an EMBL/GenBank/DDBJ whole genome shotgun (WGS) entry which is preliminary data.</text>
</comment>
<dbReference type="RefSeq" id="WP_188526807.1">
    <property type="nucleotide sequence ID" value="NZ_BMGI01000002.1"/>
</dbReference>
<evidence type="ECO:0000313" key="5">
    <source>
        <dbReference type="Proteomes" id="UP000617355"/>
    </source>
</evidence>
<organism evidence="4 5">
    <name type="scientific">Sinisalibacter lacisalsi</name>
    <dbReference type="NCBI Taxonomy" id="1526570"/>
    <lineage>
        <taxon>Bacteria</taxon>
        <taxon>Pseudomonadati</taxon>
        <taxon>Pseudomonadota</taxon>
        <taxon>Alphaproteobacteria</taxon>
        <taxon>Rhodobacterales</taxon>
        <taxon>Roseobacteraceae</taxon>
        <taxon>Sinisalibacter</taxon>
    </lineage>
</organism>
<keyword evidence="2" id="KW-0472">Membrane</keyword>
<dbReference type="Pfam" id="PF13727">
    <property type="entry name" value="CoA_binding_3"/>
    <property type="match status" value="1"/>
</dbReference>